<gene>
    <name evidence="2" type="ORF">SDC9_113004</name>
</gene>
<protein>
    <submittedName>
        <fullName evidence="2">Uncharacterized protein</fullName>
    </submittedName>
</protein>
<feature type="compositionally biased region" description="Basic and acidic residues" evidence="1">
    <location>
        <begin position="375"/>
        <end position="384"/>
    </location>
</feature>
<evidence type="ECO:0000256" key="1">
    <source>
        <dbReference type="SAM" id="MobiDB-lite"/>
    </source>
</evidence>
<sequence length="404" mass="43343">MMDAADSNFQAKHKDDMDRFALSARGYFTAQSSDHTMDPVDDPSVAVLYFGSRAAARNPGLRLARDALGHVLELMDIIDRQAESAQLVFQILPQGVDRDAALRHQHIHRMARRGGAQHLIHHDGQPGAVQRRYDHGQLGARRRIAVPPGAANDIAVGVRMHVDVEAGVDLGRPQHHRVQRIDRGAPGVRPGIAGGGYFVMPGVVPDRLHRPQIKALHVHQGFEVALLQHIHHIAGDAAQAKTARDTQPFHNGLQVLRHSQRGPAGPRLKGEAVPAQAAGFYHLRGVAGNGKPHRIPGDTRRARHNAPGIADAVHLGYNVHILLADGGGDQRIVLYMVCDQHHLAGKPGVTHRVTQRTAGGGAGNAVGVPHAVSRGGRDEGHIDAHPPGLDGLRPAAVAAEQHGL</sequence>
<reference evidence="2" key="1">
    <citation type="submission" date="2019-08" db="EMBL/GenBank/DDBJ databases">
        <authorList>
            <person name="Kucharzyk K."/>
            <person name="Murdoch R.W."/>
            <person name="Higgins S."/>
            <person name="Loffler F."/>
        </authorList>
    </citation>
    <scope>NUCLEOTIDE SEQUENCE</scope>
</reference>
<name>A0A645BLI7_9ZZZZ</name>
<evidence type="ECO:0000313" key="2">
    <source>
        <dbReference type="EMBL" id="MPM66097.1"/>
    </source>
</evidence>
<proteinExistence type="predicted"/>
<organism evidence="2">
    <name type="scientific">bioreactor metagenome</name>
    <dbReference type="NCBI Taxonomy" id="1076179"/>
    <lineage>
        <taxon>unclassified sequences</taxon>
        <taxon>metagenomes</taxon>
        <taxon>ecological metagenomes</taxon>
    </lineage>
</organism>
<accession>A0A645BLI7</accession>
<dbReference type="AlphaFoldDB" id="A0A645BLI7"/>
<dbReference type="EMBL" id="VSSQ01020886">
    <property type="protein sequence ID" value="MPM66097.1"/>
    <property type="molecule type" value="Genomic_DNA"/>
</dbReference>
<feature type="region of interest" description="Disordered" evidence="1">
    <location>
        <begin position="358"/>
        <end position="392"/>
    </location>
</feature>
<comment type="caution">
    <text evidence="2">The sequence shown here is derived from an EMBL/GenBank/DDBJ whole genome shotgun (WGS) entry which is preliminary data.</text>
</comment>